<organism evidence="7 9">
    <name type="scientific">Candidatus Iainarchaeum sp</name>
    <dbReference type="NCBI Taxonomy" id="3101447"/>
    <lineage>
        <taxon>Archaea</taxon>
        <taxon>Candidatus Iainarchaeota</taxon>
        <taxon>Candidatus Iainarchaeia</taxon>
        <taxon>Candidatus Iainarchaeales</taxon>
        <taxon>Candidatus Iainarchaeaceae</taxon>
        <taxon>Candidatus Iainarchaeum</taxon>
    </lineage>
</organism>
<dbReference type="GO" id="GO:0006412">
    <property type="term" value="P:translation"/>
    <property type="evidence" value="ECO:0007669"/>
    <property type="project" value="InterPro"/>
</dbReference>
<evidence type="ECO:0000256" key="4">
    <source>
        <dbReference type="ARBA" id="ARBA00035256"/>
    </source>
</evidence>
<dbReference type="InterPro" id="IPR023591">
    <property type="entry name" value="Ribosomal_uS2_flav_dom_sf"/>
</dbReference>
<dbReference type="Gene3D" id="3.40.50.10490">
    <property type="entry name" value="Glucose-6-phosphate isomerase like protein, domain 1"/>
    <property type="match status" value="1"/>
</dbReference>
<evidence type="ECO:0000256" key="6">
    <source>
        <dbReference type="SAM" id="MobiDB-lite"/>
    </source>
</evidence>
<keyword evidence="3" id="KW-0687">Ribonucleoprotein</keyword>
<comment type="caution">
    <text evidence="7">The sequence shown here is derived from an EMBL/GenBank/DDBJ whole genome shotgun (WGS) entry which is preliminary data.</text>
</comment>
<evidence type="ECO:0000256" key="1">
    <source>
        <dbReference type="ARBA" id="ARBA00006242"/>
    </source>
</evidence>
<dbReference type="GO" id="GO:0015935">
    <property type="term" value="C:small ribosomal subunit"/>
    <property type="evidence" value="ECO:0007669"/>
    <property type="project" value="InterPro"/>
</dbReference>
<dbReference type="NCBIfam" id="TIGR01012">
    <property type="entry name" value="uS2_euk_arch"/>
    <property type="match status" value="1"/>
</dbReference>
<dbReference type="FunFam" id="3.40.50.10490:FF:000030">
    <property type="entry name" value="30S ribosomal protein S2"/>
    <property type="match status" value="1"/>
</dbReference>
<comment type="similarity">
    <text evidence="1">Belongs to the universal ribosomal protein uS2 family.</text>
</comment>
<dbReference type="InterPro" id="IPR001865">
    <property type="entry name" value="Ribosomal_uS2"/>
</dbReference>
<evidence type="ECO:0000256" key="3">
    <source>
        <dbReference type="ARBA" id="ARBA00023274"/>
    </source>
</evidence>
<dbReference type="Proteomes" id="UP000564964">
    <property type="component" value="Unassembled WGS sequence"/>
</dbReference>
<protein>
    <recommendedName>
        <fullName evidence="4">Small ribosomal subunit protein uS2</fullName>
    </recommendedName>
    <alternativeName>
        <fullName evidence="5">30S ribosomal protein S2</fullName>
    </alternativeName>
</protein>
<evidence type="ECO:0000313" key="8">
    <source>
        <dbReference type="EMBL" id="MBS3063112.1"/>
    </source>
</evidence>
<reference evidence="7" key="1">
    <citation type="journal article" date="2020" name="bioRxiv">
        <title>A rank-normalized archaeal taxonomy based on genome phylogeny resolves widespread incomplete and uneven classifications.</title>
        <authorList>
            <person name="Rinke C."/>
            <person name="Chuvochina M."/>
            <person name="Mussig A.J."/>
            <person name="Chaumeil P.-A."/>
            <person name="Waite D.W."/>
            <person name="Whitman W.B."/>
            <person name="Parks D.H."/>
            <person name="Hugenholtz P."/>
        </authorList>
    </citation>
    <scope>NUCLEOTIDE SEQUENCE</scope>
    <source>
        <strain evidence="7">UBA10219</strain>
    </source>
</reference>
<evidence type="ECO:0000313" key="9">
    <source>
        <dbReference type="Proteomes" id="UP000564964"/>
    </source>
</evidence>
<gene>
    <name evidence="8" type="primary">rpsB</name>
    <name evidence="7" type="ORF">HA252_01055</name>
    <name evidence="8" type="ORF">J4203_04515</name>
</gene>
<reference evidence="8" key="3">
    <citation type="submission" date="2021-05" db="EMBL/GenBank/DDBJ databases">
        <title>Protein family content uncovers lineage relationships and bacterial pathway maintenance mechanisms in DPANN archaea.</title>
        <authorList>
            <person name="Castelle C.J."/>
            <person name="Meheust R."/>
            <person name="Jaffe A.L."/>
            <person name="Seitz K."/>
            <person name="Gong X."/>
            <person name="Baker B.J."/>
            <person name="Banfield J.F."/>
        </authorList>
    </citation>
    <scope>NUCLEOTIDE SEQUENCE</scope>
    <source>
        <strain evidence="8">RIFCSPLOWO2_01_FULL_58_19</strain>
    </source>
</reference>
<feature type="compositionally biased region" description="Basic and acidic residues" evidence="6">
    <location>
        <begin position="242"/>
        <end position="260"/>
    </location>
</feature>
<sequence>MAEVTETAAEEQESGSNTVLLEQEKYLKTGAHIGTKFKSGEMRKYIYKVRKDGLKVLNIETLDQRLAIAARFLAQFPAKNVVAVSRKLYGQTPAKAFAEAIGGTCIVGRFVPGTLTNPAAKRFVEAKAVIVTEPEPDYQAIAEAKVVRIPVLALCSTNNSTKNVDLVIPINNKGRKSLALAYWLLAREFLKANGSISSDAEFTKSVEDFEYKMKEGEVEEEDYGLGGGKGGRGRGGRLGRGGPRERRGPREFRPRFSMER</sequence>
<dbReference type="GO" id="GO:0003735">
    <property type="term" value="F:structural constituent of ribosome"/>
    <property type="evidence" value="ECO:0007669"/>
    <property type="project" value="InterPro"/>
</dbReference>
<evidence type="ECO:0000313" key="7">
    <source>
        <dbReference type="EMBL" id="HIH15973.1"/>
    </source>
</evidence>
<proteinExistence type="inferred from homology"/>
<accession>A0A7J4JE11</accession>
<evidence type="ECO:0000256" key="2">
    <source>
        <dbReference type="ARBA" id="ARBA00022980"/>
    </source>
</evidence>
<dbReference type="Pfam" id="PF00318">
    <property type="entry name" value="Ribosomal_S2"/>
    <property type="match status" value="2"/>
</dbReference>
<reference evidence="8" key="2">
    <citation type="submission" date="2021-03" db="EMBL/GenBank/DDBJ databases">
        <authorList>
            <person name="Jaffe A."/>
        </authorList>
    </citation>
    <scope>NUCLEOTIDE SEQUENCE</scope>
    <source>
        <strain evidence="8">RIFCSPLOWO2_01_FULL_58_19</strain>
    </source>
</reference>
<dbReference type="EMBL" id="DUGH01000023">
    <property type="protein sequence ID" value="HIH15973.1"/>
    <property type="molecule type" value="Genomic_DNA"/>
</dbReference>
<name>A0A7J4JE11_9ARCH</name>
<dbReference type="Proteomes" id="UP000678237">
    <property type="component" value="Unassembled WGS sequence"/>
</dbReference>
<dbReference type="InterPro" id="IPR005707">
    <property type="entry name" value="Ribosomal_uS2_euk/arc"/>
</dbReference>
<dbReference type="SUPFAM" id="SSF52313">
    <property type="entry name" value="Ribosomal protein S2"/>
    <property type="match status" value="1"/>
</dbReference>
<dbReference type="AlphaFoldDB" id="A0A7J4JE11"/>
<dbReference type="PRINTS" id="PR00395">
    <property type="entry name" value="RIBOSOMALS2"/>
</dbReference>
<dbReference type="PANTHER" id="PTHR11489">
    <property type="entry name" value="40S RIBOSOMAL PROTEIN SA"/>
    <property type="match status" value="1"/>
</dbReference>
<keyword evidence="2 7" id="KW-0689">Ribosomal protein</keyword>
<dbReference type="EMBL" id="JAGVWE010000004">
    <property type="protein sequence ID" value="MBS3063112.1"/>
    <property type="molecule type" value="Genomic_DNA"/>
</dbReference>
<evidence type="ECO:0000256" key="5">
    <source>
        <dbReference type="ARBA" id="ARBA00035518"/>
    </source>
</evidence>
<feature type="region of interest" description="Disordered" evidence="6">
    <location>
        <begin position="218"/>
        <end position="260"/>
    </location>
</feature>